<dbReference type="EMBL" id="WBMS02000033">
    <property type="protein sequence ID" value="MWA05027.1"/>
    <property type="molecule type" value="Genomic_DNA"/>
</dbReference>
<feature type="domain" description="Luciferase-like" evidence="5">
    <location>
        <begin position="17"/>
        <end position="210"/>
    </location>
</feature>
<keyword evidence="7" id="KW-1185">Reference proteome</keyword>
<comment type="caution">
    <text evidence="6">The sequence shown here is derived from an EMBL/GenBank/DDBJ whole genome shotgun (WGS) entry which is preliminary data.</text>
</comment>
<dbReference type="PANTHER" id="PTHR30011">
    <property type="entry name" value="ALKANESULFONATE MONOOXYGENASE-RELATED"/>
    <property type="match status" value="1"/>
</dbReference>
<organism evidence="6 7">
    <name type="scientific">Actinomadura physcomitrii</name>
    <dbReference type="NCBI Taxonomy" id="2650748"/>
    <lineage>
        <taxon>Bacteria</taxon>
        <taxon>Bacillati</taxon>
        <taxon>Actinomycetota</taxon>
        <taxon>Actinomycetes</taxon>
        <taxon>Streptosporangiales</taxon>
        <taxon>Thermomonosporaceae</taxon>
        <taxon>Actinomadura</taxon>
    </lineage>
</organism>
<dbReference type="Proteomes" id="UP000462055">
    <property type="component" value="Unassembled WGS sequence"/>
</dbReference>
<gene>
    <name evidence="6" type="ORF">F8568_032630</name>
</gene>
<dbReference type="RefSeq" id="WP_151597530.1">
    <property type="nucleotide sequence ID" value="NZ_WBMS02000033.1"/>
</dbReference>
<dbReference type="GO" id="GO:0016705">
    <property type="term" value="F:oxidoreductase activity, acting on paired donors, with incorporation or reduction of molecular oxygen"/>
    <property type="evidence" value="ECO:0007669"/>
    <property type="project" value="InterPro"/>
</dbReference>
<reference evidence="6" key="1">
    <citation type="submission" date="2019-12" db="EMBL/GenBank/DDBJ databases">
        <title>Actinomadura physcomitrii sp. nov., a novel actinomycete isolated from moss [Physcomitrium sphaericum (Ludw) Fuernr].</title>
        <authorList>
            <person name="Zhuang X."/>
        </authorList>
    </citation>
    <scope>NUCLEOTIDE SEQUENCE [LARGE SCALE GENOMIC DNA]</scope>
    <source>
        <strain evidence="6">LD22</strain>
    </source>
</reference>
<dbReference type="SUPFAM" id="SSF51679">
    <property type="entry name" value="Bacterial luciferase-like"/>
    <property type="match status" value="1"/>
</dbReference>
<evidence type="ECO:0000256" key="4">
    <source>
        <dbReference type="ARBA" id="ARBA00023033"/>
    </source>
</evidence>
<evidence type="ECO:0000256" key="3">
    <source>
        <dbReference type="ARBA" id="ARBA00023002"/>
    </source>
</evidence>
<keyword evidence="2" id="KW-0288">FMN</keyword>
<dbReference type="Gene3D" id="3.20.20.30">
    <property type="entry name" value="Luciferase-like domain"/>
    <property type="match status" value="1"/>
</dbReference>
<keyword evidence="4" id="KW-0503">Monooxygenase</keyword>
<dbReference type="InterPro" id="IPR036661">
    <property type="entry name" value="Luciferase-like_sf"/>
</dbReference>
<dbReference type="InterPro" id="IPR011251">
    <property type="entry name" value="Luciferase-like_dom"/>
</dbReference>
<dbReference type="Pfam" id="PF00296">
    <property type="entry name" value="Bac_luciferase"/>
    <property type="match status" value="1"/>
</dbReference>
<evidence type="ECO:0000256" key="2">
    <source>
        <dbReference type="ARBA" id="ARBA00022643"/>
    </source>
</evidence>
<sequence>MADRRFRFGLMAGGARDGAAWADLARRAEDLGYATLLTPDTTGTADPVASLAAAAGATESLRVGTFVLSAATRPAAMVAWQAASLAFATGDRFELGIGAGRPGGEADAELFGVPYGTAAERVRRVEAVMDAVAHPPEGLFAGTGRPPRVLVAASRRRMLELGARRAGTVAFGVPPLTGDKELAPLVGIVRDAAGDRFDDVELCTQVHVVGDEVPGWLAPQLGVDGAAMAAAGSIAMLTGTPREMAGTLARRRDELGVSYVSVPSVFAEEFAPVVELLAGR</sequence>
<protein>
    <submittedName>
        <fullName evidence="6">LLM class flavin-dependent oxidoreductase</fullName>
    </submittedName>
</protein>
<dbReference type="GO" id="GO:0004497">
    <property type="term" value="F:monooxygenase activity"/>
    <property type="evidence" value="ECO:0007669"/>
    <property type="project" value="UniProtKB-KW"/>
</dbReference>
<accession>A0A6I4MM38</accession>
<proteinExistence type="predicted"/>
<dbReference type="InterPro" id="IPR051260">
    <property type="entry name" value="Diverse_substr_monoxygenases"/>
</dbReference>
<name>A0A6I4MM38_9ACTN</name>
<keyword evidence="1" id="KW-0285">Flavoprotein</keyword>
<dbReference type="AlphaFoldDB" id="A0A6I4MM38"/>
<keyword evidence="3" id="KW-0560">Oxidoreductase</keyword>
<evidence type="ECO:0000259" key="5">
    <source>
        <dbReference type="Pfam" id="PF00296"/>
    </source>
</evidence>
<dbReference type="PANTHER" id="PTHR30011:SF16">
    <property type="entry name" value="C2H2 FINGER DOMAIN TRANSCRIPTION FACTOR (EUROFUNG)-RELATED"/>
    <property type="match status" value="1"/>
</dbReference>
<evidence type="ECO:0000313" key="6">
    <source>
        <dbReference type="EMBL" id="MWA05027.1"/>
    </source>
</evidence>
<evidence type="ECO:0000313" key="7">
    <source>
        <dbReference type="Proteomes" id="UP000462055"/>
    </source>
</evidence>
<evidence type="ECO:0000256" key="1">
    <source>
        <dbReference type="ARBA" id="ARBA00022630"/>
    </source>
</evidence>